<feature type="transmembrane region" description="Helical" evidence="3">
    <location>
        <begin position="204"/>
        <end position="222"/>
    </location>
</feature>
<feature type="transmembrane region" description="Helical" evidence="3">
    <location>
        <begin position="21"/>
        <end position="47"/>
    </location>
</feature>
<keyword evidence="5" id="KW-1185">Reference proteome</keyword>
<feature type="transmembrane region" description="Helical" evidence="3">
    <location>
        <begin position="100"/>
        <end position="119"/>
    </location>
</feature>
<dbReference type="PROSITE" id="PS00379">
    <property type="entry name" value="CDP_ALCOHOL_P_TRANSF"/>
    <property type="match status" value="1"/>
</dbReference>
<keyword evidence="3" id="KW-0472">Membrane</keyword>
<keyword evidence="1 2" id="KW-0808">Transferase</keyword>
<dbReference type="InterPro" id="IPR000462">
    <property type="entry name" value="CDP-OH_P_trans"/>
</dbReference>
<evidence type="ECO:0000256" key="1">
    <source>
        <dbReference type="ARBA" id="ARBA00022679"/>
    </source>
</evidence>
<dbReference type="InterPro" id="IPR048254">
    <property type="entry name" value="CDP_ALCOHOL_P_TRANSF_CS"/>
</dbReference>
<dbReference type="GeneID" id="26658525"/>
<dbReference type="Proteomes" id="UP000066737">
    <property type="component" value="Chromosome I"/>
</dbReference>
<dbReference type="RefSeq" id="WP_059056320.1">
    <property type="nucleotide sequence ID" value="NZ_CEML01000002.1"/>
</dbReference>
<name>A0A0U5H1F6_9EURY</name>
<dbReference type="AlphaFoldDB" id="A0A0U5H1F6"/>
<proteinExistence type="inferred from homology"/>
<dbReference type="EC" id="2.7.8.38" evidence="4"/>
<dbReference type="NCBIfam" id="NF038086">
    <property type="entry name" value="anchor_synt_A"/>
    <property type="match status" value="1"/>
</dbReference>
<evidence type="ECO:0000256" key="2">
    <source>
        <dbReference type="RuleBase" id="RU003750"/>
    </source>
</evidence>
<reference evidence="5" key="1">
    <citation type="journal article" date="2016" name="Environ. Microbiol.">
        <title>The complete genome of a viable archaeum isolated from 123-million-year-old rock salt.</title>
        <authorList>
            <person name="Jaakkola S.T."/>
            <person name="Pfeiffer F."/>
            <person name="Ravantti J.J."/>
            <person name="Guo Q."/>
            <person name="Liu Y."/>
            <person name="Chen X."/>
            <person name="Ma H."/>
            <person name="Yang C."/>
            <person name="Oksanen H.M."/>
            <person name="Bamford D.H."/>
        </authorList>
    </citation>
    <scope>NUCLEOTIDE SEQUENCE</scope>
    <source>
        <strain evidence="5">JI20-1</strain>
    </source>
</reference>
<dbReference type="GO" id="GO:0043761">
    <property type="term" value="F:archaetidylserine synthase activity"/>
    <property type="evidence" value="ECO:0007669"/>
    <property type="project" value="UniProtKB-EC"/>
</dbReference>
<feature type="transmembrane region" description="Helical" evidence="3">
    <location>
        <begin position="139"/>
        <end position="168"/>
    </location>
</feature>
<dbReference type="KEGG" id="hhb:Hhub_1848"/>
<keyword evidence="3" id="KW-1133">Transmembrane helix</keyword>
<dbReference type="GO" id="GO:0008654">
    <property type="term" value="P:phospholipid biosynthetic process"/>
    <property type="evidence" value="ECO:0007669"/>
    <property type="project" value="InterPro"/>
</dbReference>
<dbReference type="GO" id="GO:0016020">
    <property type="term" value="C:membrane"/>
    <property type="evidence" value="ECO:0007669"/>
    <property type="project" value="InterPro"/>
</dbReference>
<dbReference type="OrthoDB" id="221913at2157"/>
<dbReference type="EMBL" id="LN831302">
    <property type="protein sequence ID" value="CQH52483.1"/>
    <property type="molecule type" value="Genomic_DNA"/>
</dbReference>
<accession>A0A0U5H1F6</accession>
<keyword evidence="3" id="KW-0812">Transmembrane</keyword>
<dbReference type="STRING" id="1407499.HHUB_1848"/>
<evidence type="ECO:0000313" key="5">
    <source>
        <dbReference type="Proteomes" id="UP000066737"/>
    </source>
</evidence>
<feature type="transmembrane region" description="Helical" evidence="3">
    <location>
        <begin position="67"/>
        <end position="88"/>
    </location>
</feature>
<dbReference type="Pfam" id="PF01066">
    <property type="entry name" value="CDP-OH_P_transf"/>
    <property type="match status" value="1"/>
</dbReference>
<protein>
    <submittedName>
        <fullName evidence="4">Probable archaetidylserine synthase</fullName>
        <ecNumber evidence="4">2.7.8.38</ecNumber>
    </submittedName>
</protein>
<evidence type="ECO:0000313" key="4">
    <source>
        <dbReference type="EMBL" id="CQH52483.1"/>
    </source>
</evidence>
<dbReference type="Gene3D" id="1.20.120.1760">
    <property type="match status" value="1"/>
</dbReference>
<dbReference type="InterPro" id="IPR043130">
    <property type="entry name" value="CDP-OH_PTrfase_TM_dom"/>
</dbReference>
<sequence length="229" mass="23423">MQPRFVGRLGVADAVTAANAALGFVAVVAATVDVALAARLVLLAAIADGLDGVLARKYGGTPAGEHLDSLADVASFSVAPAFLVAVVARNAWGFESAWGVVALAACALFVAAGVVRLGLYTAYDTGNDHTEGVPTTLAATLLAAGVLAGVGHPRIVVAAVAVLTLLMVSRITYPDLYSRDALAMGAVQAAAVLAPTLGPRLFPRALLAWATAYLLLAPRFYWRGEGKRS</sequence>
<comment type="similarity">
    <text evidence="2">Belongs to the CDP-alcohol phosphatidyltransferase class-I family.</text>
</comment>
<organism evidence="4 5">
    <name type="scientific">Halobacterium hubeiense</name>
    <dbReference type="NCBI Taxonomy" id="1407499"/>
    <lineage>
        <taxon>Archaea</taxon>
        <taxon>Methanobacteriati</taxon>
        <taxon>Methanobacteriota</taxon>
        <taxon>Stenosarchaea group</taxon>
        <taxon>Halobacteria</taxon>
        <taxon>Halobacteriales</taxon>
        <taxon>Halobacteriaceae</taxon>
        <taxon>Halobacterium</taxon>
    </lineage>
</organism>
<gene>
    <name evidence="4" type="primary">assA</name>
    <name evidence="4" type="synonym">pgsA1</name>
    <name evidence="4" type="ORF">HHUB_1848</name>
</gene>
<evidence type="ECO:0000256" key="3">
    <source>
        <dbReference type="SAM" id="Phobius"/>
    </source>
</evidence>